<comment type="pathway">
    <text evidence="3">Protein modification; protein glycosylation.</text>
</comment>
<feature type="region of interest" description="Disordered" evidence="4">
    <location>
        <begin position="628"/>
        <end position="729"/>
    </location>
</feature>
<dbReference type="InterPro" id="IPR027005">
    <property type="entry name" value="PMT-like"/>
</dbReference>
<dbReference type="Pfam" id="PF16192">
    <property type="entry name" value="PMT_4TMC"/>
    <property type="match status" value="1"/>
</dbReference>
<dbReference type="GO" id="GO:0004169">
    <property type="term" value="F:dolichyl-phosphate-mannose-protein mannosyltransferase activity"/>
    <property type="evidence" value="ECO:0007669"/>
    <property type="project" value="UniProtKB-UniRule"/>
</dbReference>
<comment type="catalytic activity">
    <reaction evidence="3">
        <text>a di-trans,poly-cis-dolichyl beta-D-mannosyl phosphate + L-threonyl-[protein] = 3-O-(alpha-D-mannosyl)-L-threonyl-[protein] + a di-trans,poly-cis-dolichyl phosphate + H(+)</text>
        <dbReference type="Rhea" id="RHEA:53396"/>
        <dbReference type="Rhea" id="RHEA-COMP:11060"/>
        <dbReference type="Rhea" id="RHEA-COMP:13547"/>
        <dbReference type="Rhea" id="RHEA-COMP:19498"/>
        <dbReference type="Rhea" id="RHEA-COMP:19501"/>
        <dbReference type="ChEBI" id="CHEBI:15378"/>
        <dbReference type="ChEBI" id="CHEBI:30013"/>
        <dbReference type="ChEBI" id="CHEBI:57683"/>
        <dbReference type="ChEBI" id="CHEBI:58211"/>
        <dbReference type="ChEBI" id="CHEBI:137323"/>
        <dbReference type="EC" id="2.4.1.109"/>
    </reaction>
</comment>
<dbReference type="SUPFAM" id="SSF82109">
    <property type="entry name" value="MIR domain"/>
    <property type="match status" value="1"/>
</dbReference>
<dbReference type="Proteomes" id="UP000738325">
    <property type="component" value="Unassembled WGS sequence"/>
</dbReference>
<feature type="domain" description="MIR" evidence="5">
    <location>
        <begin position="80"/>
        <end position="138"/>
    </location>
</feature>
<evidence type="ECO:0000256" key="2">
    <source>
        <dbReference type="ARBA" id="ARBA00023180"/>
    </source>
</evidence>
<comment type="subcellular location">
    <subcellularLocation>
        <location evidence="3">Endoplasmic reticulum membrane</location>
        <topology evidence="3">Multi-pass membrane protein</topology>
    </subcellularLocation>
</comment>
<comment type="caution">
    <text evidence="3">Lacks conserved residue(s) required for the propagation of feature annotation.</text>
</comment>
<comment type="similarity">
    <text evidence="3">Belongs to the glycosyltransferase 39 family.</text>
</comment>
<reference evidence="6" key="1">
    <citation type="journal article" date="2020" name="Fungal Divers.">
        <title>Resolving the Mortierellaceae phylogeny through synthesis of multi-gene phylogenetics and phylogenomics.</title>
        <authorList>
            <person name="Vandepol N."/>
            <person name="Liber J."/>
            <person name="Desiro A."/>
            <person name="Na H."/>
            <person name="Kennedy M."/>
            <person name="Barry K."/>
            <person name="Grigoriev I.V."/>
            <person name="Miller A.N."/>
            <person name="O'Donnell K."/>
            <person name="Stajich J.E."/>
            <person name="Bonito G."/>
        </authorList>
    </citation>
    <scope>NUCLEOTIDE SEQUENCE</scope>
    <source>
        <strain evidence="6">REB-010B</strain>
    </source>
</reference>
<feature type="compositionally biased region" description="Basic and acidic residues" evidence="4">
    <location>
        <begin position="660"/>
        <end position="729"/>
    </location>
</feature>
<keyword evidence="3" id="KW-0808">Transferase</keyword>
<feature type="region of interest" description="Disordered" evidence="4">
    <location>
        <begin position="154"/>
        <end position="175"/>
    </location>
</feature>
<keyword evidence="3" id="KW-0472">Membrane</keyword>
<evidence type="ECO:0000313" key="7">
    <source>
        <dbReference type="Proteomes" id="UP000738325"/>
    </source>
</evidence>
<dbReference type="GO" id="GO:0005789">
    <property type="term" value="C:endoplasmic reticulum membrane"/>
    <property type="evidence" value="ECO:0007669"/>
    <property type="project" value="UniProtKB-SubCell"/>
</dbReference>
<dbReference type="EMBL" id="JAAAIP010000640">
    <property type="protein sequence ID" value="KAG0314149.1"/>
    <property type="molecule type" value="Genomic_DNA"/>
</dbReference>
<dbReference type="InterPro" id="IPR036300">
    <property type="entry name" value="MIR_dom_sf"/>
</dbReference>
<evidence type="ECO:0000256" key="4">
    <source>
        <dbReference type="SAM" id="MobiDB-lite"/>
    </source>
</evidence>
<comment type="catalytic activity">
    <reaction evidence="3">
        <text>a di-trans,poly-cis-dolichyl beta-D-mannosyl phosphate + L-seryl-[protein] = 3-O-(alpha-D-mannosyl)-L-seryl-[protein] + a di-trans,poly-cis-dolichyl phosphate + H(+)</text>
        <dbReference type="Rhea" id="RHEA:17377"/>
        <dbReference type="Rhea" id="RHEA-COMP:9863"/>
        <dbReference type="Rhea" id="RHEA-COMP:13546"/>
        <dbReference type="Rhea" id="RHEA-COMP:19498"/>
        <dbReference type="Rhea" id="RHEA-COMP:19501"/>
        <dbReference type="ChEBI" id="CHEBI:15378"/>
        <dbReference type="ChEBI" id="CHEBI:29999"/>
        <dbReference type="ChEBI" id="CHEBI:57683"/>
        <dbReference type="ChEBI" id="CHEBI:58211"/>
        <dbReference type="ChEBI" id="CHEBI:137321"/>
        <dbReference type="EC" id="2.4.1.109"/>
    </reaction>
</comment>
<evidence type="ECO:0000313" key="6">
    <source>
        <dbReference type="EMBL" id="KAG0314149.1"/>
    </source>
</evidence>
<evidence type="ECO:0000256" key="3">
    <source>
        <dbReference type="RuleBase" id="RU367007"/>
    </source>
</evidence>
<dbReference type="InterPro" id="IPR016093">
    <property type="entry name" value="MIR_motif"/>
</dbReference>
<evidence type="ECO:0000256" key="1">
    <source>
        <dbReference type="ARBA" id="ARBA00022737"/>
    </source>
</evidence>
<keyword evidence="3" id="KW-1133">Transmembrane helix</keyword>
<feature type="transmembrane region" description="Helical" evidence="3">
    <location>
        <begin position="320"/>
        <end position="342"/>
    </location>
</feature>
<dbReference type="Gene3D" id="2.80.10.50">
    <property type="match status" value="1"/>
</dbReference>
<dbReference type="OrthoDB" id="292747at2759"/>
<feature type="transmembrane region" description="Helical" evidence="3">
    <location>
        <begin position="372"/>
        <end position="393"/>
    </location>
</feature>
<proteinExistence type="inferred from homology"/>
<feature type="region of interest" description="Disordered" evidence="4">
    <location>
        <begin position="538"/>
        <end position="594"/>
    </location>
</feature>
<dbReference type="PANTHER" id="PTHR10050:SF50">
    <property type="entry name" value="DOLICHYL-PHOSPHATE-MANNOSE--PROTEIN MANNOSYLTRANSFERASE 1-RELATED"/>
    <property type="match status" value="1"/>
</dbReference>
<keyword evidence="3" id="KW-0328">Glycosyltransferase</keyword>
<feature type="transmembrane region" description="Helical" evidence="3">
    <location>
        <begin position="399"/>
        <end position="417"/>
    </location>
</feature>
<comment type="caution">
    <text evidence="6">The sequence shown here is derived from an EMBL/GenBank/DDBJ whole genome shotgun (WGS) entry which is preliminary data.</text>
</comment>
<dbReference type="EC" id="2.4.1.109" evidence="3"/>
<feature type="transmembrane region" description="Helical" evidence="3">
    <location>
        <begin position="429"/>
        <end position="448"/>
    </location>
</feature>
<evidence type="ECO:0000259" key="5">
    <source>
        <dbReference type="SMART" id="SM00472"/>
    </source>
</evidence>
<keyword evidence="2" id="KW-0325">Glycoprotein</keyword>
<sequence length="729" mass="85324">MADIAWQSKIHIRHANTNGGWIHSMPGEYAREGAIDQAIQLVEWDDNLTCWQVHAADPVVDDIQMDTYIAREKNPTLPFEGYIHDGDSVRLKHCHSQVALSVNNLESIGSNKSYILEMRGIQWRRESVAETVWRVELAPQGAIPGLAEDYGLSLNSPESNDLNQDSNTAPHNSTLTSASMDVTKRWHSIKGFRLYNEKLGCYLMSHKVFRAPYSSYQEVGCIQGTRQKSNTIFIVDQNVNPQLPKSTPTLSYQPLSFFQKFLEINRVMWWTHHDLSSPIHSDDYDYSRSTKKKREESHPLSWPFLSRGLNYFSSRETNNYVYLLGNPFLWWTASTTAIWYMFRCAWTVMKYLRVIDTSETTNKRERFGLTPFYTVASGTFYAGWIIHYIPFFFMDRRLYLHHYLPAMYFSILLMMSRIDRTWQTWSKKFRYTAGILFVATTIVSWHSISPLAYGTDFSSRANCETARSIGGWEFVCLRQNLPLARPQAATPKIILEKASDYEQHVEDVNQLGSRSLAKTEYDGDNEVEIHNYAEFMEDDDDDDEEDSDDNHEHNHEGPFNEDESQHYRHFHFHHPSEHPGVPEQPISPPQFDPENVDLTEKVISTAEVRMRNILEEERRIAERQALERKHSDLKEQLQAHEEELQRKLEQQEQELQQQDEIQKLRRDESELRERKMQEQQERAVQDREQNESENSEKPDRTAAQVQHEHESQEERKLAKSEQVERTTQE</sequence>
<protein>
    <recommendedName>
        <fullName evidence="3">Dolichyl-phosphate-mannose--protein mannosyltransferase</fullName>
        <ecNumber evidence="3">2.4.1.109</ecNumber>
    </recommendedName>
</protein>
<name>A0A9P6UNL3_9FUNG</name>
<keyword evidence="7" id="KW-1185">Reference proteome</keyword>
<keyword evidence="3" id="KW-0812">Transmembrane</keyword>
<feature type="compositionally biased region" description="Basic and acidic residues" evidence="4">
    <location>
        <begin position="550"/>
        <end position="566"/>
    </location>
</feature>
<keyword evidence="1" id="KW-0677">Repeat</keyword>
<gene>
    <name evidence="6" type="ORF">BGZ99_008347</name>
</gene>
<feature type="domain" description="MIR" evidence="5">
    <location>
        <begin position="1"/>
        <end position="56"/>
    </location>
</feature>
<comment type="function">
    <text evidence="3">Transfers mannose from Dol-P-mannose to Ser or Thr residues on proteins.</text>
</comment>
<organism evidence="6 7">
    <name type="scientific">Dissophora globulifera</name>
    <dbReference type="NCBI Taxonomy" id="979702"/>
    <lineage>
        <taxon>Eukaryota</taxon>
        <taxon>Fungi</taxon>
        <taxon>Fungi incertae sedis</taxon>
        <taxon>Mucoromycota</taxon>
        <taxon>Mortierellomycotina</taxon>
        <taxon>Mortierellomycetes</taxon>
        <taxon>Mortierellales</taxon>
        <taxon>Mortierellaceae</taxon>
        <taxon>Dissophora</taxon>
    </lineage>
</organism>
<dbReference type="InterPro" id="IPR032421">
    <property type="entry name" value="PMT_4TMC"/>
</dbReference>
<feature type="domain" description="MIR" evidence="5">
    <location>
        <begin position="184"/>
        <end position="238"/>
    </location>
</feature>
<keyword evidence="3" id="KW-0256">Endoplasmic reticulum</keyword>
<accession>A0A9P6UNL3</accession>
<dbReference type="SMART" id="SM00472">
    <property type="entry name" value="MIR"/>
    <property type="match status" value="3"/>
</dbReference>
<feature type="compositionally biased region" description="Acidic residues" evidence="4">
    <location>
        <begin position="538"/>
        <end position="549"/>
    </location>
</feature>
<dbReference type="PANTHER" id="PTHR10050">
    <property type="entry name" value="DOLICHYL-PHOSPHATE-MANNOSE--PROTEIN MANNOSYLTRANSFERASE"/>
    <property type="match status" value="1"/>
</dbReference>
<dbReference type="AlphaFoldDB" id="A0A9P6UNL3"/>
<feature type="compositionally biased region" description="Basic and acidic residues" evidence="4">
    <location>
        <begin position="628"/>
        <end position="650"/>
    </location>
</feature>